<proteinExistence type="predicted"/>
<accession>A0A6C0J1Y2</accession>
<feature type="region of interest" description="Disordered" evidence="1">
    <location>
        <begin position="87"/>
        <end position="112"/>
    </location>
</feature>
<sequence>MKESLSTEKKKRGRKPKEKQTQPPEEKVHKKRGRRPKLKEDNNETNNNDKKYSIFQEESNKLSIILDSCIIHLKVNNKDVSNIDNEKETTVPESYNETNNFDTINEEDETNGDNLNNNIQLYEIKCPTFDIANSNLDYLENIQSMIQPYTKDKNSNFNIIDMKSTQSRRKVTNVMDFYKNGWLEKSPYVCWNCTEMFSNFPIGIPMSISDTRKFNLYGNFCSFPCAARYLIDNETGESMHEKMSMLSMLGKQMYKDKNFKLVVGNTRLSLKKFGGNQTIEQYRYNNDTNYKSVHTYMPPLVPVLHLMEEYVNDVKKSYKRQTKPIHLDTDSFMDRFDKVRKNNAVIKDGVMKNFIGNN</sequence>
<dbReference type="EMBL" id="MN740312">
    <property type="protein sequence ID" value="QHT99668.1"/>
    <property type="molecule type" value="Genomic_DNA"/>
</dbReference>
<name>A0A6C0J1Y2_9ZZZZ</name>
<dbReference type="AlphaFoldDB" id="A0A6C0J1Y2"/>
<feature type="compositionally biased region" description="Basic and acidic residues" evidence="1">
    <location>
        <begin position="38"/>
        <end position="52"/>
    </location>
</feature>
<feature type="region of interest" description="Disordered" evidence="1">
    <location>
        <begin position="1"/>
        <end position="52"/>
    </location>
</feature>
<feature type="compositionally biased region" description="Basic and acidic residues" evidence="1">
    <location>
        <begin position="18"/>
        <end position="28"/>
    </location>
</feature>
<organism evidence="2">
    <name type="scientific">viral metagenome</name>
    <dbReference type="NCBI Taxonomy" id="1070528"/>
    <lineage>
        <taxon>unclassified sequences</taxon>
        <taxon>metagenomes</taxon>
        <taxon>organismal metagenomes</taxon>
    </lineage>
</organism>
<protein>
    <recommendedName>
        <fullName evidence="3">MYM-type domain-containing protein</fullName>
    </recommendedName>
</protein>
<reference evidence="2" key="1">
    <citation type="journal article" date="2020" name="Nature">
        <title>Giant virus diversity and host interactions through global metagenomics.</title>
        <authorList>
            <person name="Schulz F."/>
            <person name="Roux S."/>
            <person name="Paez-Espino D."/>
            <person name="Jungbluth S."/>
            <person name="Walsh D.A."/>
            <person name="Denef V.J."/>
            <person name="McMahon K.D."/>
            <person name="Konstantinidis K.T."/>
            <person name="Eloe-Fadrosh E.A."/>
            <person name="Kyrpides N.C."/>
            <person name="Woyke T."/>
        </authorList>
    </citation>
    <scope>NUCLEOTIDE SEQUENCE</scope>
    <source>
        <strain evidence="2">GVMAG-M-3300025727-45</strain>
    </source>
</reference>
<evidence type="ECO:0008006" key="3">
    <source>
        <dbReference type="Google" id="ProtNLM"/>
    </source>
</evidence>
<evidence type="ECO:0000256" key="1">
    <source>
        <dbReference type="SAM" id="MobiDB-lite"/>
    </source>
</evidence>
<evidence type="ECO:0000313" key="2">
    <source>
        <dbReference type="EMBL" id="QHT99668.1"/>
    </source>
</evidence>
<feature type="compositionally biased region" description="Polar residues" evidence="1">
    <location>
        <begin position="91"/>
        <end position="103"/>
    </location>
</feature>